<keyword evidence="1" id="KW-0472">Membrane</keyword>
<protein>
    <submittedName>
        <fullName evidence="2">Uncharacterized protein</fullName>
    </submittedName>
</protein>
<accession>A0A509EC33</accession>
<organism evidence="2 3">
    <name type="scientific">Methylobacterium symbioticum</name>
    <dbReference type="NCBI Taxonomy" id="2584084"/>
    <lineage>
        <taxon>Bacteria</taxon>
        <taxon>Pseudomonadati</taxon>
        <taxon>Pseudomonadota</taxon>
        <taxon>Alphaproteobacteria</taxon>
        <taxon>Hyphomicrobiales</taxon>
        <taxon>Methylobacteriaceae</taxon>
        <taxon>Methylobacterium</taxon>
    </lineage>
</organism>
<evidence type="ECO:0000256" key="1">
    <source>
        <dbReference type="SAM" id="Phobius"/>
    </source>
</evidence>
<feature type="transmembrane region" description="Helical" evidence="1">
    <location>
        <begin position="35"/>
        <end position="52"/>
    </location>
</feature>
<keyword evidence="1" id="KW-0812">Transmembrane</keyword>
<evidence type="ECO:0000313" key="2">
    <source>
        <dbReference type="EMBL" id="VUD71075.1"/>
    </source>
</evidence>
<dbReference type="EMBL" id="CABFPH010000016">
    <property type="protein sequence ID" value="VUD71075.1"/>
    <property type="molecule type" value="Genomic_DNA"/>
</dbReference>
<keyword evidence="3" id="KW-1185">Reference proteome</keyword>
<reference evidence="2 3" key="1">
    <citation type="submission" date="2019-06" db="EMBL/GenBank/DDBJ databases">
        <authorList>
            <person name="Rodrigo-Torres L."/>
            <person name="Arahal R. D."/>
            <person name="Lucena T."/>
        </authorList>
    </citation>
    <scope>NUCLEOTIDE SEQUENCE [LARGE SCALE GENOMIC DNA]</scope>
    <source>
        <strain evidence="2 3">SB0023/3</strain>
    </source>
</reference>
<evidence type="ECO:0000313" key="3">
    <source>
        <dbReference type="Proteomes" id="UP000410984"/>
    </source>
</evidence>
<dbReference type="AlphaFoldDB" id="A0A509EC33"/>
<name>A0A509EC33_9HYPH</name>
<dbReference type="RefSeq" id="WP_185156793.1">
    <property type="nucleotide sequence ID" value="NZ_CABFPH010000016.1"/>
</dbReference>
<gene>
    <name evidence="2" type="ORF">MET9862_01649</name>
</gene>
<keyword evidence="1" id="KW-1133">Transmembrane helix</keyword>
<dbReference type="Proteomes" id="UP000410984">
    <property type="component" value="Unassembled WGS sequence"/>
</dbReference>
<sequence length="53" mass="5157">MVGIASVVSLGLGIALAAAAPRAGLRAQACETCGGLFLVSGLALLGSCLPLFR</sequence>
<proteinExistence type="predicted"/>